<dbReference type="OrthoDB" id="39672at2157"/>
<dbReference type="InterPro" id="IPR016125">
    <property type="entry name" value="Peptidase_C15-like"/>
</dbReference>
<keyword evidence="12" id="KW-1185">Reference proteome</keyword>
<evidence type="ECO:0000313" key="11">
    <source>
        <dbReference type="EMBL" id="ELY40741.1"/>
    </source>
</evidence>
<dbReference type="PRINTS" id="PR00706">
    <property type="entry name" value="PYROGLUPTASE"/>
</dbReference>
<gene>
    <name evidence="11" type="ORF">C496_11158</name>
</gene>
<keyword evidence="9" id="KW-0788">Thiol protease</keyword>
<dbReference type="PIRSF" id="PIRSF015592">
    <property type="entry name" value="Prld-crbxl_pptds"/>
    <property type="match status" value="1"/>
</dbReference>
<comment type="subcellular location">
    <subcellularLocation>
        <location evidence="3">Cytoplasm</location>
    </subcellularLocation>
</comment>
<dbReference type="PATRIC" id="fig|1114856.3.peg.2323"/>
<evidence type="ECO:0000256" key="5">
    <source>
        <dbReference type="ARBA" id="ARBA00012915"/>
    </source>
</evidence>
<evidence type="ECO:0000256" key="10">
    <source>
        <dbReference type="PROSITE-ProRule" id="PRU10076"/>
    </source>
</evidence>
<dbReference type="GO" id="GO:0016920">
    <property type="term" value="F:pyroglutamyl-peptidase activity"/>
    <property type="evidence" value="ECO:0007669"/>
    <property type="project" value="UniProtKB-EC"/>
</dbReference>
<dbReference type="EMBL" id="AOHW01000031">
    <property type="protein sequence ID" value="ELY40741.1"/>
    <property type="molecule type" value="Genomic_DNA"/>
</dbReference>
<organism evidence="11 12">
    <name type="scientific">Natronorubrum tibetense GA33</name>
    <dbReference type="NCBI Taxonomy" id="1114856"/>
    <lineage>
        <taxon>Archaea</taxon>
        <taxon>Methanobacteriati</taxon>
        <taxon>Methanobacteriota</taxon>
        <taxon>Stenosarchaea group</taxon>
        <taxon>Halobacteria</taxon>
        <taxon>Halobacteriales</taxon>
        <taxon>Natrialbaceae</taxon>
        <taxon>Natronorubrum</taxon>
    </lineage>
</organism>
<dbReference type="MEROPS" id="C15.001"/>
<evidence type="ECO:0000256" key="9">
    <source>
        <dbReference type="ARBA" id="ARBA00022807"/>
    </source>
</evidence>
<dbReference type="GO" id="GO:0005829">
    <property type="term" value="C:cytosol"/>
    <property type="evidence" value="ECO:0007669"/>
    <property type="project" value="InterPro"/>
</dbReference>
<evidence type="ECO:0000313" key="12">
    <source>
        <dbReference type="Proteomes" id="UP000011599"/>
    </source>
</evidence>
<dbReference type="Pfam" id="PF01470">
    <property type="entry name" value="Peptidase_C15"/>
    <property type="match status" value="1"/>
</dbReference>
<dbReference type="GO" id="GO:0006508">
    <property type="term" value="P:proteolysis"/>
    <property type="evidence" value="ECO:0007669"/>
    <property type="project" value="UniProtKB-KW"/>
</dbReference>
<sequence>MPDQFEMRSMTEILLTGYEPFGEFESNPASQLANRLDGTTVSDATVVGRELPVVFDRVRPALEAAIDDHDPDIVCGLGLAAGRNTLSLERVGINLRDTAGIPDNEARTVVDEPAVDDGPDAYFATLPLRAMKEAMLEAGVPTTLSTDAGTHACNNFLYAARHLVETSDREFSAGFVHVPMSHEQAAERDDGEPSLALEAMADGLVAGLERAVAER</sequence>
<dbReference type="InterPro" id="IPR033693">
    <property type="entry name" value="PGPEP1_Glu_AS"/>
</dbReference>
<protein>
    <recommendedName>
        <fullName evidence="5 10">Pyroglutamyl-peptidase I</fullName>
        <ecNumber evidence="5 10">3.4.19.3</ecNumber>
    </recommendedName>
</protein>
<dbReference type="NCBIfam" id="TIGR00504">
    <property type="entry name" value="pyro_pdase"/>
    <property type="match status" value="1"/>
</dbReference>
<evidence type="ECO:0000256" key="2">
    <source>
        <dbReference type="ARBA" id="ARBA00002280"/>
    </source>
</evidence>
<evidence type="ECO:0000256" key="4">
    <source>
        <dbReference type="ARBA" id="ARBA00006641"/>
    </source>
</evidence>
<dbReference type="NCBIfam" id="NF009676">
    <property type="entry name" value="PRK13197.1"/>
    <property type="match status" value="1"/>
</dbReference>
<keyword evidence="8" id="KW-0378">Hydrolase</keyword>
<proteinExistence type="inferred from homology"/>
<evidence type="ECO:0000256" key="6">
    <source>
        <dbReference type="ARBA" id="ARBA00022490"/>
    </source>
</evidence>
<dbReference type="AlphaFoldDB" id="L9VUN5"/>
<reference evidence="11 12" key="1">
    <citation type="journal article" date="2014" name="PLoS Genet.">
        <title>Phylogenetically driven sequencing of extremely halophilic archaea reveals strategies for static and dynamic osmo-response.</title>
        <authorList>
            <person name="Becker E.A."/>
            <person name="Seitzer P.M."/>
            <person name="Tritt A."/>
            <person name="Larsen D."/>
            <person name="Krusor M."/>
            <person name="Yao A.I."/>
            <person name="Wu D."/>
            <person name="Madern D."/>
            <person name="Eisen J.A."/>
            <person name="Darling A.E."/>
            <person name="Facciotti M.T."/>
        </authorList>
    </citation>
    <scope>NUCLEOTIDE SEQUENCE [LARGE SCALE GENOMIC DNA]</scope>
    <source>
        <strain evidence="11 12">GA33</strain>
    </source>
</reference>
<evidence type="ECO:0000256" key="7">
    <source>
        <dbReference type="ARBA" id="ARBA00022670"/>
    </source>
</evidence>
<dbReference type="STRING" id="1114856.GCA_000383975_02654"/>
<dbReference type="EC" id="3.4.19.3" evidence="5 10"/>
<dbReference type="InterPro" id="IPR029762">
    <property type="entry name" value="PGP-I_bact-type"/>
</dbReference>
<evidence type="ECO:0000256" key="1">
    <source>
        <dbReference type="ARBA" id="ARBA00001770"/>
    </source>
</evidence>
<keyword evidence="6" id="KW-0963">Cytoplasm</keyword>
<comment type="caution">
    <text evidence="11">The sequence shown here is derived from an EMBL/GenBank/DDBJ whole genome shotgun (WGS) entry which is preliminary data.</text>
</comment>
<keyword evidence="7" id="KW-0645">Protease</keyword>
<evidence type="ECO:0000256" key="8">
    <source>
        <dbReference type="ARBA" id="ARBA00022801"/>
    </source>
</evidence>
<dbReference type="CDD" id="cd00501">
    <property type="entry name" value="Peptidase_C15"/>
    <property type="match status" value="1"/>
</dbReference>
<dbReference type="Gene3D" id="3.40.630.20">
    <property type="entry name" value="Peptidase C15, pyroglutamyl peptidase I-like"/>
    <property type="match status" value="1"/>
</dbReference>
<accession>L9VUN5</accession>
<dbReference type="InterPro" id="IPR000816">
    <property type="entry name" value="Peptidase_C15"/>
</dbReference>
<comment type="function">
    <text evidence="2">Removes 5-oxoproline from various penultimate amino acid residues except L-proline.</text>
</comment>
<evidence type="ECO:0000256" key="3">
    <source>
        <dbReference type="ARBA" id="ARBA00004496"/>
    </source>
</evidence>
<dbReference type="Proteomes" id="UP000011599">
    <property type="component" value="Unassembled WGS sequence"/>
</dbReference>
<comment type="catalytic activity">
    <reaction evidence="1 10">
        <text>Release of an N-terminal pyroglutamyl group from a polypeptide, the second amino acid generally not being Pro.</text>
        <dbReference type="EC" id="3.4.19.3"/>
    </reaction>
</comment>
<dbReference type="PROSITE" id="PS01333">
    <property type="entry name" value="PYRASE_GLU"/>
    <property type="match status" value="1"/>
</dbReference>
<dbReference type="InterPro" id="IPR036440">
    <property type="entry name" value="Peptidase_C15-like_sf"/>
</dbReference>
<dbReference type="eggNOG" id="arCOG05850">
    <property type="taxonomic scope" value="Archaea"/>
</dbReference>
<dbReference type="RefSeq" id="WP_006090062.1">
    <property type="nucleotide sequence ID" value="NZ_AOHW01000031.1"/>
</dbReference>
<dbReference type="PANTHER" id="PTHR23402">
    <property type="entry name" value="PROTEASE FAMILY C15 PYROGLUTAMYL-PEPTIDASE I-RELATED"/>
    <property type="match status" value="1"/>
</dbReference>
<name>L9VUN5_9EURY</name>
<comment type="similarity">
    <text evidence="4">Belongs to the peptidase C15 family.</text>
</comment>
<dbReference type="PANTHER" id="PTHR23402:SF1">
    <property type="entry name" value="PYROGLUTAMYL-PEPTIDASE I"/>
    <property type="match status" value="1"/>
</dbReference>
<feature type="active site" evidence="10">
    <location>
        <position position="89"/>
    </location>
</feature>
<dbReference type="SUPFAM" id="SSF53182">
    <property type="entry name" value="Pyrrolidone carboxyl peptidase (pyroglutamate aminopeptidase)"/>
    <property type="match status" value="1"/>
</dbReference>